<accession>A0ABP0PB90</accession>
<evidence type="ECO:0000313" key="3">
    <source>
        <dbReference type="Proteomes" id="UP001642484"/>
    </source>
</evidence>
<dbReference type="EMBL" id="CAXAMN010022711">
    <property type="protein sequence ID" value="CAK9072204.1"/>
    <property type="molecule type" value="Genomic_DNA"/>
</dbReference>
<feature type="compositionally biased region" description="Basic residues" evidence="1">
    <location>
        <begin position="41"/>
        <end position="51"/>
    </location>
</feature>
<feature type="compositionally biased region" description="Basic and acidic residues" evidence="1">
    <location>
        <begin position="1"/>
        <end position="15"/>
    </location>
</feature>
<reference evidence="2 3" key="1">
    <citation type="submission" date="2024-02" db="EMBL/GenBank/DDBJ databases">
        <authorList>
            <person name="Chen Y."/>
            <person name="Shah S."/>
            <person name="Dougan E. K."/>
            <person name="Thang M."/>
            <person name="Chan C."/>
        </authorList>
    </citation>
    <scope>NUCLEOTIDE SEQUENCE [LARGE SCALE GENOMIC DNA]</scope>
</reference>
<keyword evidence="3" id="KW-1185">Reference proteome</keyword>
<dbReference type="Proteomes" id="UP001642484">
    <property type="component" value="Unassembled WGS sequence"/>
</dbReference>
<evidence type="ECO:0000256" key="1">
    <source>
        <dbReference type="SAM" id="MobiDB-lite"/>
    </source>
</evidence>
<sequence>ELKAQAAQDPRKLDDAPDQTEPSKASKPGKKRKKDKDAPPKQKKTAKRSHS</sequence>
<evidence type="ECO:0000313" key="2">
    <source>
        <dbReference type="EMBL" id="CAK9072204.1"/>
    </source>
</evidence>
<gene>
    <name evidence="2" type="ORF">CCMP2556_LOCUS35512</name>
</gene>
<feature type="non-terminal residue" evidence="2">
    <location>
        <position position="1"/>
    </location>
</feature>
<protein>
    <submittedName>
        <fullName evidence="2">Uncharacterized protein</fullName>
    </submittedName>
</protein>
<feature type="region of interest" description="Disordered" evidence="1">
    <location>
        <begin position="1"/>
        <end position="51"/>
    </location>
</feature>
<proteinExistence type="predicted"/>
<comment type="caution">
    <text evidence="2">The sequence shown here is derived from an EMBL/GenBank/DDBJ whole genome shotgun (WGS) entry which is preliminary data.</text>
</comment>
<name>A0ABP0PB90_9DINO</name>
<organism evidence="2 3">
    <name type="scientific">Durusdinium trenchii</name>
    <dbReference type="NCBI Taxonomy" id="1381693"/>
    <lineage>
        <taxon>Eukaryota</taxon>
        <taxon>Sar</taxon>
        <taxon>Alveolata</taxon>
        <taxon>Dinophyceae</taxon>
        <taxon>Suessiales</taxon>
        <taxon>Symbiodiniaceae</taxon>
        <taxon>Durusdinium</taxon>
    </lineage>
</organism>